<dbReference type="PRINTS" id="PR00376">
    <property type="entry name" value="IL1BCENZYME"/>
</dbReference>
<dbReference type="InterPro" id="IPR011600">
    <property type="entry name" value="Pept_C14_caspase"/>
</dbReference>
<evidence type="ECO:0000259" key="3">
    <source>
        <dbReference type="PROSITE" id="PS50207"/>
    </source>
</evidence>
<dbReference type="GO" id="GO:0043525">
    <property type="term" value="P:positive regulation of neuron apoptotic process"/>
    <property type="evidence" value="ECO:0007669"/>
    <property type="project" value="TreeGrafter"/>
</dbReference>
<evidence type="ECO:0008006" key="7">
    <source>
        <dbReference type="Google" id="ProtNLM"/>
    </source>
</evidence>
<evidence type="ECO:0000256" key="1">
    <source>
        <dbReference type="ARBA" id="ARBA00010134"/>
    </source>
</evidence>
<evidence type="ECO:0000313" key="6">
    <source>
        <dbReference type="Proteomes" id="UP000494165"/>
    </source>
</evidence>
<comment type="caution">
    <text evidence="5">The sequence shown here is derived from an EMBL/GenBank/DDBJ whole genome shotgun (WGS) entry which is preliminary data.</text>
</comment>
<evidence type="ECO:0000259" key="4">
    <source>
        <dbReference type="PROSITE" id="PS50208"/>
    </source>
</evidence>
<dbReference type="AlphaFoldDB" id="A0A8S1C6G6"/>
<evidence type="ECO:0000313" key="5">
    <source>
        <dbReference type="EMBL" id="CAB3367781.1"/>
    </source>
</evidence>
<gene>
    <name evidence="5" type="ORF">CLODIP_2_CD11818</name>
</gene>
<dbReference type="GO" id="GO:0006508">
    <property type="term" value="P:proteolysis"/>
    <property type="evidence" value="ECO:0007669"/>
    <property type="project" value="InterPro"/>
</dbReference>
<accession>A0A8S1C6G6</accession>
<reference evidence="5 6" key="1">
    <citation type="submission" date="2020-04" db="EMBL/GenBank/DDBJ databases">
        <authorList>
            <person name="Alioto T."/>
            <person name="Alioto T."/>
            <person name="Gomez Garrido J."/>
        </authorList>
    </citation>
    <scope>NUCLEOTIDE SEQUENCE [LARGE SCALE GENOMIC DNA]</scope>
</reference>
<feature type="domain" description="Caspase family p20" evidence="4">
    <location>
        <begin position="61"/>
        <end position="186"/>
    </location>
</feature>
<dbReference type="InterPro" id="IPR029030">
    <property type="entry name" value="Caspase-like_dom_sf"/>
</dbReference>
<dbReference type="GO" id="GO:0005737">
    <property type="term" value="C:cytoplasm"/>
    <property type="evidence" value="ECO:0007669"/>
    <property type="project" value="TreeGrafter"/>
</dbReference>
<dbReference type="PANTHER" id="PTHR10454">
    <property type="entry name" value="CASPASE"/>
    <property type="match status" value="1"/>
</dbReference>
<dbReference type="SMART" id="SM00115">
    <property type="entry name" value="CASc"/>
    <property type="match status" value="1"/>
</dbReference>
<dbReference type="OrthoDB" id="6116485at2759"/>
<dbReference type="PROSITE" id="PS50208">
    <property type="entry name" value="CASPASE_P20"/>
    <property type="match status" value="1"/>
</dbReference>
<dbReference type="PANTHER" id="PTHR10454:SF232">
    <property type="entry name" value="AT03047P-RELATED"/>
    <property type="match status" value="1"/>
</dbReference>
<dbReference type="PROSITE" id="PS50207">
    <property type="entry name" value="CASPASE_P10"/>
    <property type="match status" value="1"/>
</dbReference>
<name>A0A8S1C6G6_9INSE</name>
<proteinExistence type="inferred from homology"/>
<dbReference type="InterPro" id="IPR002138">
    <property type="entry name" value="Pept_C14_p10"/>
</dbReference>
<dbReference type="InterPro" id="IPR002398">
    <property type="entry name" value="Pept_C14"/>
</dbReference>
<dbReference type="InterPro" id="IPR015917">
    <property type="entry name" value="Pept_C14A"/>
</dbReference>
<protein>
    <recommendedName>
        <fullName evidence="7">Caspase family p20 domain-containing protein</fullName>
    </recommendedName>
</protein>
<feature type="domain" description="Caspase family p10" evidence="3">
    <location>
        <begin position="198"/>
        <end position="288"/>
    </location>
</feature>
<keyword evidence="6" id="KW-1185">Reference proteome</keyword>
<dbReference type="SUPFAM" id="SSF52129">
    <property type="entry name" value="Caspase-like"/>
    <property type="match status" value="1"/>
</dbReference>
<dbReference type="GO" id="GO:0004197">
    <property type="term" value="F:cysteine-type endopeptidase activity"/>
    <property type="evidence" value="ECO:0007669"/>
    <property type="project" value="InterPro"/>
</dbReference>
<dbReference type="InterPro" id="IPR001309">
    <property type="entry name" value="Pept_C14_p20"/>
</dbReference>
<dbReference type="Proteomes" id="UP000494165">
    <property type="component" value="Unassembled WGS sequence"/>
</dbReference>
<dbReference type="Pfam" id="PF00656">
    <property type="entry name" value="Peptidase_C14"/>
    <property type="match status" value="1"/>
</dbReference>
<dbReference type="Gene3D" id="3.40.50.1460">
    <property type="match status" value="1"/>
</dbReference>
<sequence>MSETKKDENDFGSQAEELNPSWSEEIHLKGADTGHAVVSQLVENLTETVDGSQQYNMRHEKRGKAIIFNNYEFHNLNLHTRKGTEKDVQRLKDVFKMHSFEVVVHDDALVGDIFYVIEKAIANADHSNSDCVAVVILTHSDKEGLLYARDTTYKLRSLVEMITADKCLSLAGKPKLFFIQASRGEKADPDMIVVPRNPNVKIPSYADFLIAESTTPAYIPMKYEKEGSLFIRAINDVLLKEKSYTKSFLTLMTEVIARVAFDNQNDAGDLKQVPSITTTLTKKLMLVKK</sequence>
<dbReference type="EMBL" id="CADEPI010000033">
    <property type="protein sequence ID" value="CAB3367781.1"/>
    <property type="molecule type" value="Genomic_DNA"/>
</dbReference>
<evidence type="ECO:0000256" key="2">
    <source>
        <dbReference type="RuleBase" id="RU003971"/>
    </source>
</evidence>
<dbReference type="GO" id="GO:0006915">
    <property type="term" value="P:apoptotic process"/>
    <property type="evidence" value="ECO:0007669"/>
    <property type="project" value="TreeGrafter"/>
</dbReference>
<comment type="similarity">
    <text evidence="1 2">Belongs to the peptidase C14A family.</text>
</comment>
<organism evidence="5 6">
    <name type="scientific">Cloeon dipterum</name>
    <dbReference type="NCBI Taxonomy" id="197152"/>
    <lineage>
        <taxon>Eukaryota</taxon>
        <taxon>Metazoa</taxon>
        <taxon>Ecdysozoa</taxon>
        <taxon>Arthropoda</taxon>
        <taxon>Hexapoda</taxon>
        <taxon>Insecta</taxon>
        <taxon>Pterygota</taxon>
        <taxon>Palaeoptera</taxon>
        <taxon>Ephemeroptera</taxon>
        <taxon>Pisciforma</taxon>
        <taxon>Baetidae</taxon>
        <taxon>Cloeon</taxon>
    </lineage>
</organism>